<protein>
    <submittedName>
        <fullName evidence="2">DUF4412 domain-containing protein</fullName>
    </submittedName>
</protein>
<gene>
    <name evidence="2" type="ORF">NFI88_09650</name>
</gene>
<dbReference type="EMBL" id="JAMZEJ010000005">
    <property type="protein sequence ID" value="MCQ8241102.1"/>
    <property type="molecule type" value="Genomic_DNA"/>
</dbReference>
<proteinExistence type="predicted"/>
<sequence length="242" mass="25255">MRFSFVKPVAMPVAMPVGLLLGSMLLGVGVPARPALADAPPLMPTRDVSVLYEVRPDGAPQAQPMHVYFAGNGGLMRMDGPPGPDGNPQGAMILDRDKHLMTIVMNAPRVFMQVPEGQEVRNPFLLDSTMRFTRQQNRTVAGLPCTDWAIATDKGSATACVTADGVVLFEQGVDAEGAKGMLQASKVTYGPVPASIFQPPAGFQRVAHPAMGRGLGQGSGGQPTLGGGTPNAMRPMGPPGGQ</sequence>
<keyword evidence="3" id="KW-1185">Reference proteome</keyword>
<dbReference type="Proteomes" id="UP001524547">
    <property type="component" value="Unassembled WGS sequence"/>
</dbReference>
<organism evidence="2 3">
    <name type="scientific">Rhizosaccharibacter radicis</name>
    <dbReference type="NCBI Taxonomy" id="2782605"/>
    <lineage>
        <taxon>Bacteria</taxon>
        <taxon>Pseudomonadati</taxon>
        <taxon>Pseudomonadota</taxon>
        <taxon>Alphaproteobacteria</taxon>
        <taxon>Acetobacterales</taxon>
        <taxon>Acetobacteraceae</taxon>
        <taxon>Rhizosaccharibacter</taxon>
    </lineage>
</organism>
<dbReference type="RefSeq" id="WP_422919844.1">
    <property type="nucleotide sequence ID" value="NZ_JAMZEJ010000005.1"/>
</dbReference>
<evidence type="ECO:0000313" key="2">
    <source>
        <dbReference type="EMBL" id="MCQ8241102.1"/>
    </source>
</evidence>
<feature type="compositionally biased region" description="Gly residues" evidence="1">
    <location>
        <begin position="213"/>
        <end position="229"/>
    </location>
</feature>
<evidence type="ECO:0000313" key="3">
    <source>
        <dbReference type="Proteomes" id="UP001524547"/>
    </source>
</evidence>
<reference evidence="2 3" key="1">
    <citation type="submission" date="2022-06" db="EMBL/GenBank/DDBJ databases">
        <title>Rhizosaccharibacter gen. nov. sp. nov. KSS12, endophytic bacteria isolated from sugarcane.</title>
        <authorList>
            <person name="Pitiwittayakul N."/>
        </authorList>
    </citation>
    <scope>NUCLEOTIDE SEQUENCE [LARGE SCALE GENOMIC DNA]</scope>
    <source>
        <strain evidence="2 3">KSS12</strain>
    </source>
</reference>
<name>A0ABT1VXN2_9PROT</name>
<accession>A0ABT1VXN2</accession>
<comment type="caution">
    <text evidence="2">The sequence shown here is derived from an EMBL/GenBank/DDBJ whole genome shotgun (WGS) entry which is preliminary data.</text>
</comment>
<feature type="region of interest" description="Disordered" evidence="1">
    <location>
        <begin position="213"/>
        <end position="242"/>
    </location>
</feature>
<evidence type="ECO:0000256" key="1">
    <source>
        <dbReference type="SAM" id="MobiDB-lite"/>
    </source>
</evidence>